<evidence type="ECO:0000256" key="2">
    <source>
        <dbReference type="ARBA" id="ARBA00006727"/>
    </source>
</evidence>
<keyword evidence="4" id="KW-1133">Transmembrane helix</keyword>
<evidence type="ECO:0000313" key="6">
    <source>
        <dbReference type="EMBL" id="OAL66214.1"/>
    </source>
</evidence>
<dbReference type="InterPro" id="IPR050327">
    <property type="entry name" value="Proton-linked_MCT"/>
</dbReference>
<dbReference type="CDD" id="cd17352">
    <property type="entry name" value="MFS_MCT_SLC16"/>
    <property type="match status" value="1"/>
</dbReference>
<feature type="transmembrane region" description="Helical" evidence="4">
    <location>
        <begin position="280"/>
        <end position="300"/>
    </location>
</feature>
<comment type="subcellular location">
    <subcellularLocation>
        <location evidence="1">Membrane</location>
        <topology evidence="1">Multi-pass membrane protein</topology>
    </subcellularLocation>
</comment>
<dbReference type="Gene3D" id="1.20.1250.20">
    <property type="entry name" value="MFS general substrate transporter like domains"/>
    <property type="match status" value="1"/>
</dbReference>
<dbReference type="EMBL" id="LHPM01000013">
    <property type="protein sequence ID" value="OAL66214.1"/>
    <property type="molecule type" value="Genomic_DNA"/>
</dbReference>
<evidence type="ECO:0000256" key="3">
    <source>
        <dbReference type="SAM" id="MobiDB-lite"/>
    </source>
</evidence>
<evidence type="ECO:0000259" key="5">
    <source>
        <dbReference type="PROSITE" id="PS50850"/>
    </source>
</evidence>
<gene>
    <name evidence="6" type="ORF">A7C99_3320</name>
</gene>
<organism evidence="6 7">
    <name type="scientific">Trichophyton rubrum</name>
    <name type="common">Athlete's foot fungus</name>
    <name type="synonym">Epidermophyton rubrum</name>
    <dbReference type="NCBI Taxonomy" id="5551"/>
    <lineage>
        <taxon>Eukaryota</taxon>
        <taxon>Fungi</taxon>
        <taxon>Dikarya</taxon>
        <taxon>Ascomycota</taxon>
        <taxon>Pezizomycotina</taxon>
        <taxon>Eurotiomycetes</taxon>
        <taxon>Eurotiomycetidae</taxon>
        <taxon>Onygenales</taxon>
        <taxon>Arthrodermataceae</taxon>
        <taxon>Trichophyton</taxon>
    </lineage>
</organism>
<feature type="transmembrane region" description="Helical" evidence="4">
    <location>
        <begin position="420"/>
        <end position="439"/>
    </location>
</feature>
<dbReference type="GO" id="GO:0016020">
    <property type="term" value="C:membrane"/>
    <property type="evidence" value="ECO:0007669"/>
    <property type="project" value="UniProtKB-SubCell"/>
</dbReference>
<feature type="transmembrane region" description="Helical" evidence="4">
    <location>
        <begin position="247"/>
        <end position="268"/>
    </location>
</feature>
<dbReference type="InterPro" id="IPR011701">
    <property type="entry name" value="MFS"/>
</dbReference>
<keyword evidence="4" id="KW-0812">Transmembrane</keyword>
<feature type="transmembrane region" description="Helical" evidence="4">
    <location>
        <begin position="377"/>
        <end position="399"/>
    </location>
</feature>
<evidence type="ECO:0000256" key="4">
    <source>
        <dbReference type="SAM" id="Phobius"/>
    </source>
</evidence>
<feature type="transmembrane region" description="Helical" evidence="4">
    <location>
        <begin position="223"/>
        <end position="241"/>
    </location>
</feature>
<feature type="transmembrane region" description="Helical" evidence="4">
    <location>
        <begin position="459"/>
        <end position="480"/>
    </location>
</feature>
<dbReference type="InterPro" id="IPR036259">
    <property type="entry name" value="MFS_trans_sf"/>
</dbReference>
<dbReference type="SUPFAM" id="SSF103473">
    <property type="entry name" value="MFS general substrate transporter"/>
    <property type="match status" value="1"/>
</dbReference>
<dbReference type="GO" id="GO:0022857">
    <property type="term" value="F:transmembrane transporter activity"/>
    <property type="evidence" value="ECO:0007669"/>
    <property type="project" value="InterPro"/>
</dbReference>
<protein>
    <submittedName>
        <fullName evidence="6">MFS monocarboxylate transporter</fullName>
    </submittedName>
</protein>
<feature type="region of interest" description="Disordered" evidence="3">
    <location>
        <begin position="105"/>
        <end position="138"/>
    </location>
</feature>
<dbReference type="PANTHER" id="PTHR11360:SF177">
    <property type="entry name" value="RIBOFLAVIN TRANSPORTER MCH5"/>
    <property type="match status" value="1"/>
</dbReference>
<comment type="similarity">
    <text evidence="2">Belongs to the major facilitator superfamily. Monocarboxylate porter (TC 2.A.1.13) family.</text>
</comment>
<name>A0A178F220_TRIRU</name>
<dbReference type="PANTHER" id="PTHR11360">
    <property type="entry name" value="MONOCARBOXYLATE TRANSPORTER"/>
    <property type="match status" value="1"/>
</dbReference>
<dbReference type="PROSITE" id="PS50850">
    <property type="entry name" value="MFS"/>
    <property type="match status" value="1"/>
</dbReference>
<accession>A0A178F220</accession>
<comment type="caution">
    <text evidence="6">The sequence shown here is derived from an EMBL/GenBank/DDBJ whole genome shotgun (WGS) entry which is preliminary data.</text>
</comment>
<reference evidence="6 7" key="1">
    <citation type="submission" date="2016-05" db="EMBL/GenBank/DDBJ databases">
        <title>Genome sequencing of Trichophyton rubrum CMCC(F)T1i isolated from hair.</title>
        <authorList>
            <person name="Zhan P."/>
            <person name="Tao Y."/>
            <person name="Liu W."/>
        </authorList>
    </citation>
    <scope>NUCLEOTIDE SEQUENCE [LARGE SCALE GENOMIC DNA]</scope>
    <source>
        <strain evidence="7">CMCC(F)T1i</strain>
    </source>
</reference>
<dbReference type="Proteomes" id="UP000243015">
    <property type="component" value="Unassembled WGS sequence"/>
</dbReference>
<feature type="transmembrane region" description="Helical" evidence="4">
    <location>
        <begin position="153"/>
        <end position="175"/>
    </location>
</feature>
<dbReference type="InterPro" id="IPR020846">
    <property type="entry name" value="MFS_dom"/>
</dbReference>
<evidence type="ECO:0000256" key="1">
    <source>
        <dbReference type="ARBA" id="ARBA00004141"/>
    </source>
</evidence>
<dbReference type="AlphaFoldDB" id="A0A178F220"/>
<feature type="transmembrane region" description="Helical" evidence="4">
    <location>
        <begin position="312"/>
        <end position="332"/>
    </location>
</feature>
<feature type="transmembrane region" description="Helical" evidence="4">
    <location>
        <begin position="492"/>
        <end position="515"/>
    </location>
</feature>
<feature type="transmembrane region" description="Helical" evidence="4">
    <location>
        <begin position="195"/>
        <end position="216"/>
    </location>
</feature>
<sequence>MLVQHPPEWQWHRRDTSSIPQVSHGGKSGSEDQASIRRRAKDDNQRPLDPPSQSCPTATLDPCRLSLASELAMALVPPPAAAELAIAPTDPPAVSTCSTPRARYDETAVDGKSDSDVEDRFDGAGRGGDAEGRYSGRRPNDDGIYYPEGGFKAWMVVVGSCFGTAVTLGMMNTVGTIQAYVREHQLKEYDEGTTGWIFSTFIFLGFFGGVQVGPVFDAHGPRMLILAGSVCLGASMLLLGLCTQYWHFMLCFGILGGTGASLIFTPALSAISHWFNEKRATATGIAAAGGSVGGIVFPLALQKLYTVVSFAWATRIVGFVVIFCCAVAVILVRSRLPPKPGQTVIPSLRILRNPAYLSVTLGTYFMEWALFVPIAYITAFALSTGAMSTAFSYQLIAIMNAGSSIGRALPGYVADKLGRFNSMIAALVICTAMTITLWLPASLLTTTPSSAPTIKALSIVFALIFGFASGSNVSLAPVCVGQLCDTNEYGRYYATCYTIVSFGTLTGIPIAGSLLQHTGGRYWGVVLWTTLCYVISLACFIWGRACCVGWKLGVKF</sequence>
<feature type="transmembrane region" description="Helical" evidence="4">
    <location>
        <begin position="521"/>
        <end position="542"/>
    </location>
</feature>
<feature type="domain" description="Major facilitator superfamily (MFS) profile" evidence="5">
    <location>
        <begin position="153"/>
        <end position="556"/>
    </location>
</feature>
<keyword evidence="4" id="KW-0472">Membrane</keyword>
<dbReference type="VEuPathDB" id="FungiDB:TERG_01655"/>
<dbReference type="Pfam" id="PF07690">
    <property type="entry name" value="MFS_1"/>
    <property type="match status" value="1"/>
</dbReference>
<feature type="region of interest" description="Disordered" evidence="3">
    <location>
        <begin position="1"/>
        <end position="60"/>
    </location>
</feature>
<evidence type="ECO:0000313" key="7">
    <source>
        <dbReference type="Proteomes" id="UP000243015"/>
    </source>
</evidence>
<proteinExistence type="inferred from homology"/>